<dbReference type="InterPro" id="IPR038107">
    <property type="entry name" value="Glycos_transf_N_sf"/>
</dbReference>
<dbReference type="GO" id="GO:0009244">
    <property type="term" value="P:lipopolysaccharide core region biosynthetic process"/>
    <property type="evidence" value="ECO:0007669"/>
    <property type="project" value="UniProtKB-UniRule"/>
</dbReference>
<evidence type="ECO:0000256" key="3">
    <source>
        <dbReference type="ARBA" id="ARBA00012621"/>
    </source>
</evidence>
<evidence type="ECO:0000313" key="11">
    <source>
        <dbReference type="Proteomes" id="UP000053791"/>
    </source>
</evidence>
<dbReference type="GO" id="GO:0009245">
    <property type="term" value="P:lipid A biosynthetic process"/>
    <property type="evidence" value="ECO:0007669"/>
    <property type="project" value="TreeGrafter"/>
</dbReference>
<comment type="similarity">
    <text evidence="8">Belongs to the glycosyltransferase group 1 family.</text>
</comment>
<evidence type="ECO:0000256" key="4">
    <source>
        <dbReference type="ARBA" id="ARBA00019077"/>
    </source>
</evidence>
<dbReference type="Gene3D" id="3.40.50.2000">
    <property type="entry name" value="Glycogen Phosphorylase B"/>
    <property type="match status" value="1"/>
</dbReference>
<comment type="pathway">
    <text evidence="2 8">Bacterial outer membrane biogenesis; LPS core biosynthesis.</text>
</comment>
<keyword evidence="11" id="KW-1185">Reference proteome</keyword>
<evidence type="ECO:0000256" key="7">
    <source>
        <dbReference type="ARBA" id="ARBA00049183"/>
    </source>
</evidence>
<keyword evidence="8" id="KW-1003">Cell membrane</keyword>
<dbReference type="EC" id="2.4.99.12" evidence="3 8"/>
<name>A0A0X3UCE4_9RHOB</name>
<comment type="catalytic activity">
    <reaction evidence="7 8">
        <text>lipid IVA (E. coli) + CMP-3-deoxy-beta-D-manno-octulosonate = alpha-Kdo-(2-&gt;6)-lipid IVA (E. coli) + CMP + H(+)</text>
        <dbReference type="Rhea" id="RHEA:28066"/>
        <dbReference type="ChEBI" id="CHEBI:15378"/>
        <dbReference type="ChEBI" id="CHEBI:58603"/>
        <dbReference type="ChEBI" id="CHEBI:60364"/>
        <dbReference type="ChEBI" id="CHEBI:60377"/>
        <dbReference type="ChEBI" id="CHEBI:85987"/>
        <dbReference type="EC" id="2.4.99.12"/>
    </reaction>
</comment>
<dbReference type="InterPro" id="IPR039901">
    <property type="entry name" value="Kdotransferase"/>
</dbReference>
<dbReference type="GO" id="GO:0005886">
    <property type="term" value="C:plasma membrane"/>
    <property type="evidence" value="ECO:0007669"/>
    <property type="project" value="UniProtKB-SubCell"/>
</dbReference>
<gene>
    <name evidence="10" type="ORF">AVO45_16840</name>
</gene>
<dbReference type="STRING" id="1685379.AVO45_16840"/>
<evidence type="ECO:0000256" key="5">
    <source>
        <dbReference type="ARBA" id="ARBA00022679"/>
    </source>
</evidence>
<dbReference type="AlphaFoldDB" id="A0A0X3UCE4"/>
<evidence type="ECO:0000256" key="6">
    <source>
        <dbReference type="ARBA" id="ARBA00031445"/>
    </source>
</evidence>
<keyword evidence="8" id="KW-0472">Membrane</keyword>
<evidence type="ECO:0000256" key="1">
    <source>
        <dbReference type="ARBA" id="ARBA00003394"/>
    </source>
</evidence>
<organism evidence="10 11">
    <name type="scientific">Ruegeria marisrubri</name>
    <dbReference type="NCBI Taxonomy" id="1685379"/>
    <lineage>
        <taxon>Bacteria</taxon>
        <taxon>Pseudomonadati</taxon>
        <taxon>Pseudomonadota</taxon>
        <taxon>Alphaproteobacteria</taxon>
        <taxon>Rhodobacterales</taxon>
        <taxon>Roseobacteraceae</taxon>
        <taxon>Ruegeria</taxon>
    </lineage>
</organism>
<evidence type="ECO:0000256" key="8">
    <source>
        <dbReference type="RuleBase" id="RU365103"/>
    </source>
</evidence>
<dbReference type="SUPFAM" id="SSF53756">
    <property type="entry name" value="UDP-Glycosyltransferase/glycogen phosphorylase"/>
    <property type="match status" value="1"/>
</dbReference>
<evidence type="ECO:0000259" key="9">
    <source>
        <dbReference type="Pfam" id="PF04413"/>
    </source>
</evidence>
<comment type="function">
    <text evidence="1 8">Involved in lipopolysaccharide (LPS) biosynthesis. Catalyzes the transfer of 3-deoxy-D-manno-octulosonate (Kdo) residue(s) from CMP-Kdo to lipid IV(A), the tetraacyldisaccharide-1,4'-bisphosphate precursor of lipid A.</text>
</comment>
<dbReference type="Gene3D" id="3.40.50.11720">
    <property type="entry name" value="3-Deoxy-D-manno-octulosonic-acid transferase, N-terminal domain"/>
    <property type="match status" value="1"/>
</dbReference>
<reference evidence="10 11" key="1">
    <citation type="submission" date="2015-12" db="EMBL/GenBank/DDBJ databases">
        <authorList>
            <person name="Shamseldin A."/>
            <person name="Moawad H."/>
            <person name="Abd El-Rahim W.M."/>
            <person name="Sadowsky M.J."/>
        </authorList>
    </citation>
    <scope>NUCLEOTIDE SEQUENCE [LARGE SCALE GENOMIC DNA]</scope>
    <source>
        <strain evidence="10 11">ZGT118</strain>
    </source>
</reference>
<dbReference type="Proteomes" id="UP000053791">
    <property type="component" value="Unassembled WGS sequence"/>
</dbReference>
<dbReference type="PANTHER" id="PTHR42755">
    <property type="entry name" value="3-DEOXY-MANNO-OCTULOSONATE CYTIDYLYLTRANSFERASE"/>
    <property type="match status" value="1"/>
</dbReference>
<evidence type="ECO:0000313" key="10">
    <source>
        <dbReference type="EMBL" id="KUJ85412.1"/>
    </source>
</evidence>
<dbReference type="PANTHER" id="PTHR42755:SF1">
    <property type="entry name" value="3-DEOXY-D-MANNO-OCTULOSONIC ACID TRANSFERASE, MITOCHONDRIAL-RELATED"/>
    <property type="match status" value="1"/>
</dbReference>
<sequence length="411" mass="45717">MSRPRSLSLAAYRFLSWPRQARAGAYRAQRPEGELLWVHVNAWDRLAPVEDLCRRLLPQRPGLSVFLTGPSDAEPSTWGDCEFPLLPLPGDNTSAVRGFLNHWRPDMGLWIGGGVLPNLVSQAADRNIPLVLLEADVDVRVSRLRSWLPDISRYTLDCFQSILTTSEAKARQIRRLGIPFAKVSIAAPLQVSPNPRPWPEDELIETNHALAGRPVWLAAWVQAKEFISVVSAHRQALRLLHRLVLILHVADPTEAAPLRKRLEDMDLRCADWDAGDPIEDATQVILSAYPEDLGLWYRVSPVTFMGSSLETTAQGHNPLIATSLGSAVIHGPNVDRHRDLYARLDEIGAACQVQSEEELGHRVVELLAPDRAADMALAGWNLVTEGAQLTDELIDMVQEHLDRRRGEHAGA</sequence>
<dbReference type="Pfam" id="PF04413">
    <property type="entry name" value="Glycos_transf_N"/>
    <property type="match status" value="1"/>
</dbReference>
<dbReference type="UniPathway" id="UPA00958"/>
<proteinExistence type="inferred from homology"/>
<dbReference type="RefSeq" id="WP_068344831.1">
    <property type="nucleotide sequence ID" value="NZ_LQBQ01000002.1"/>
</dbReference>
<dbReference type="GO" id="GO:0043842">
    <property type="term" value="F:Kdo transferase activity"/>
    <property type="evidence" value="ECO:0007669"/>
    <property type="project" value="UniProtKB-EC"/>
</dbReference>
<comment type="caution">
    <text evidence="10">The sequence shown here is derived from an EMBL/GenBank/DDBJ whole genome shotgun (WGS) entry which is preliminary data.</text>
</comment>
<feature type="domain" description="3-deoxy-D-manno-octulosonic-acid transferase N-terminal" evidence="9">
    <location>
        <begin position="21"/>
        <end position="187"/>
    </location>
</feature>
<accession>A0A0X3UCE4</accession>
<dbReference type="InterPro" id="IPR007507">
    <property type="entry name" value="Glycos_transf_N"/>
</dbReference>
<keyword evidence="5 8" id="KW-0808">Transferase</keyword>
<evidence type="ECO:0000256" key="2">
    <source>
        <dbReference type="ARBA" id="ARBA00004713"/>
    </source>
</evidence>
<comment type="subcellular location">
    <subcellularLocation>
        <location evidence="8">Cell membrane</location>
    </subcellularLocation>
</comment>
<dbReference type="EMBL" id="LQBQ01000002">
    <property type="protein sequence ID" value="KUJ85412.1"/>
    <property type="molecule type" value="Genomic_DNA"/>
</dbReference>
<protein>
    <recommendedName>
        <fullName evidence="4 8">3-deoxy-D-manno-octulosonic acid transferase</fullName>
        <shortName evidence="8">Kdo transferase</shortName>
        <ecNumber evidence="3 8">2.4.99.12</ecNumber>
    </recommendedName>
    <alternativeName>
        <fullName evidence="6 8">Lipid IV(A) 3-deoxy-D-manno-octulosonic acid transferase</fullName>
    </alternativeName>
</protein>
<dbReference type="OrthoDB" id="9789797at2"/>
<keyword evidence="8" id="KW-0448">Lipopolysaccharide biosynthesis</keyword>